<sequence length="591" mass="64911">MEGLQDANPNSTATASFAMSSSRPPSSGPPSSFSNHHPQRLSQVNLQSNFPVDASPNIRAPPIPTPPPSLHSSSPSAGNTASNSPENQQAASGTPQQRPHIIPELEALFNGQRPAPPRPMHPRHSQQHQTRPAPQYQHPPNVPSQHGPNRMAGPSLFVPPPVHLPQQPPQFYYQPHIHPLPQPQILPPQPHQFSQPRLSRIQTHSDPSASRQPGPSSAPAQSNAPKHNAFPVGVPAPTAPTNGGDPYLTAFEVLKPTKDLLEKTWSATVSTIQREVVAHSGTQHNLARMEAEYRRLWTKYEQCDAERARAVQELQAFKAPAGIDQRNFSPALLGAAHQSLRKQFDELLDKRESFFSPLPSPPLLQALCASVPTARFECIGVEAYLLLLWRAGLQDAHRERNARMLAEQQLAEVTERLKQTTSDPPQIRPRPHTQRPLKGGREREADEGGCGGGGSDGEHPRKRVRISDTQTMTTHEQAHQDGHGTVQEPMPVTDAEPAAVADTAASPARAQLGIQHINLVYWNTGDTLVCRMCQHRRQNTDATVPIVSFHTNASWTELRGHCEEHHPAACEALLTLSPSELAEMRQRVIKQ</sequence>
<dbReference type="Proteomes" id="UP000310158">
    <property type="component" value="Unassembled WGS sequence"/>
</dbReference>
<gene>
    <name evidence="2" type="ORF">EW146_g3266</name>
</gene>
<dbReference type="AlphaFoldDB" id="A0A4S4LZX6"/>
<evidence type="ECO:0000313" key="2">
    <source>
        <dbReference type="EMBL" id="THH17588.1"/>
    </source>
</evidence>
<accession>A0A4S4LZX6</accession>
<evidence type="ECO:0000313" key="3">
    <source>
        <dbReference type="Proteomes" id="UP000310158"/>
    </source>
</evidence>
<organism evidence="2 3">
    <name type="scientific">Bondarzewia mesenterica</name>
    <dbReference type="NCBI Taxonomy" id="1095465"/>
    <lineage>
        <taxon>Eukaryota</taxon>
        <taxon>Fungi</taxon>
        <taxon>Dikarya</taxon>
        <taxon>Basidiomycota</taxon>
        <taxon>Agaricomycotina</taxon>
        <taxon>Agaricomycetes</taxon>
        <taxon>Russulales</taxon>
        <taxon>Bondarzewiaceae</taxon>
        <taxon>Bondarzewia</taxon>
    </lineage>
</organism>
<reference evidence="2 3" key="1">
    <citation type="submission" date="2019-02" db="EMBL/GenBank/DDBJ databases">
        <title>Genome sequencing of the rare red list fungi Bondarzewia mesenterica.</title>
        <authorList>
            <person name="Buettner E."/>
            <person name="Kellner H."/>
        </authorList>
    </citation>
    <scope>NUCLEOTIDE SEQUENCE [LARGE SCALE GENOMIC DNA]</scope>
    <source>
        <strain evidence="2 3">DSM 108281</strain>
    </source>
</reference>
<feature type="compositionally biased region" description="Pro residues" evidence="1">
    <location>
        <begin position="59"/>
        <end position="69"/>
    </location>
</feature>
<name>A0A4S4LZX6_9AGAM</name>
<keyword evidence="3" id="KW-1185">Reference proteome</keyword>
<proteinExistence type="predicted"/>
<feature type="region of interest" description="Disordered" evidence="1">
    <location>
        <begin position="415"/>
        <end position="490"/>
    </location>
</feature>
<feature type="compositionally biased region" description="Pro residues" evidence="1">
    <location>
        <begin position="157"/>
        <end position="168"/>
    </location>
</feature>
<dbReference type="OrthoDB" id="2757368at2759"/>
<feature type="compositionally biased region" description="Pro residues" evidence="1">
    <location>
        <begin position="178"/>
        <end position="190"/>
    </location>
</feature>
<feature type="compositionally biased region" description="Polar residues" evidence="1">
    <location>
        <begin position="40"/>
        <end position="50"/>
    </location>
</feature>
<evidence type="ECO:0000256" key="1">
    <source>
        <dbReference type="SAM" id="MobiDB-lite"/>
    </source>
</evidence>
<feature type="compositionally biased region" description="Polar residues" evidence="1">
    <location>
        <begin position="193"/>
        <end position="225"/>
    </location>
</feature>
<feature type="region of interest" description="Disordered" evidence="1">
    <location>
        <begin position="1"/>
        <end position="243"/>
    </location>
</feature>
<feature type="compositionally biased region" description="Low complexity" evidence="1">
    <location>
        <begin position="11"/>
        <end position="34"/>
    </location>
</feature>
<dbReference type="EMBL" id="SGPL01000105">
    <property type="protein sequence ID" value="THH17588.1"/>
    <property type="molecule type" value="Genomic_DNA"/>
</dbReference>
<comment type="caution">
    <text evidence="2">The sequence shown here is derived from an EMBL/GenBank/DDBJ whole genome shotgun (WGS) entry which is preliminary data.</text>
</comment>
<feature type="compositionally biased region" description="Polar residues" evidence="1">
    <location>
        <begin position="77"/>
        <end position="97"/>
    </location>
</feature>
<protein>
    <submittedName>
        <fullName evidence="2">Uncharacterized protein</fullName>
    </submittedName>
</protein>